<evidence type="ECO:0000313" key="2">
    <source>
        <dbReference type="EMBL" id="MPC14033.1"/>
    </source>
</evidence>
<sequence>MMGMIRIARDLGRWKMGAGAGESSLRSDGNEEPRKDAFRGSRKGETQACLGRLISKENPETRGCRGENTWECREYYVRVHEGFKVHG</sequence>
<feature type="region of interest" description="Disordered" evidence="1">
    <location>
        <begin position="18"/>
        <end position="43"/>
    </location>
</feature>
<gene>
    <name evidence="2" type="ORF">E2C01_006786</name>
</gene>
<name>A0A5B7D2S0_PORTR</name>
<evidence type="ECO:0000256" key="1">
    <source>
        <dbReference type="SAM" id="MobiDB-lite"/>
    </source>
</evidence>
<evidence type="ECO:0000313" key="3">
    <source>
        <dbReference type="Proteomes" id="UP000324222"/>
    </source>
</evidence>
<reference evidence="2 3" key="1">
    <citation type="submission" date="2019-05" db="EMBL/GenBank/DDBJ databases">
        <title>Another draft genome of Portunus trituberculatus and its Hox gene families provides insights of decapod evolution.</title>
        <authorList>
            <person name="Jeong J.-H."/>
            <person name="Song I."/>
            <person name="Kim S."/>
            <person name="Choi T."/>
            <person name="Kim D."/>
            <person name="Ryu S."/>
            <person name="Kim W."/>
        </authorList>
    </citation>
    <scope>NUCLEOTIDE SEQUENCE [LARGE SCALE GENOMIC DNA]</scope>
    <source>
        <tissue evidence="2">Muscle</tissue>
    </source>
</reference>
<protein>
    <submittedName>
        <fullName evidence="2">Uncharacterized protein</fullName>
    </submittedName>
</protein>
<comment type="caution">
    <text evidence="2">The sequence shown here is derived from an EMBL/GenBank/DDBJ whole genome shotgun (WGS) entry which is preliminary data.</text>
</comment>
<dbReference type="AlphaFoldDB" id="A0A5B7D2S0"/>
<organism evidence="2 3">
    <name type="scientific">Portunus trituberculatus</name>
    <name type="common">Swimming crab</name>
    <name type="synonym">Neptunus trituberculatus</name>
    <dbReference type="NCBI Taxonomy" id="210409"/>
    <lineage>
        <taxon>Eukaryota</taxon>
        <taxon>Metazoa</taxon>
        <taxon>Ecdysozoa</taxon>
        <taxon>Arthropoda</taxon>
        <taxon>Crustacea</taxon>
        <taxon>Multicrustacea</taxon>
        <taxon>Malacostraca</taxon>
        <taxon>Eumalacostraca</taxon>
        <taxon>Eucarida</taxon>
        <taxon>Decapoda</taxon>
        <taxon>Pleocyemata</taxon>
        <taxon>Brachyura</taxon>
        <taxon>Eubrachyura</taxon>
        <taxon>Portunoidea</taxon>
        <taxon>Portunidae</taxon>
        <taxon>Portuninae</taxon>
        <taxon>Portunus</taxon>
    </lineage>
</organism>
<keyword evidence="3" id="KW-1185">Reference proteome</keyword>
<proteinExistence type="predicted"/>
<dbReference type="Proteomes" id="UP000324222">
    <property type="component" value="Unassembled WGS sequence"/>
</dbReference>
<dbReference type="EMBL" id="VSRR010000323">
    <property type="protein sequence ID" value="MPC14033.1"/>
    <property type="molecule type" value="Genomic_DNA"/>
</dbReference>
<accession>A0A5B7D2S0</accession>
<feature type="compositionally biased region" description="Basic and acidic residues" evidence="1">
    <location>
        <begin position="28"/>
        <end position="43"/>
    </location>
</feature>